<accession>A0A2A2AF22</accession>
<dbReference type="Proteomes" id="UP000217999">
    <property type="component" value="Unassembled WGS sequence"/>
</dbReference>
<dbReference type="CDD" id="cd05560">
    <property type="entry name" value="Xcc1710_like"/>
    <property type="match status" value="1"/>
</dbReference>
<protein>
    <recommendedName>
        <fullName evidence="3">NADH dehydrogenase [ubiquinone] 1 alpha subcomplex assembly factor 3</fullName>
    </recommendedName>
</protein>
<dbReference type="PANTHER" id="PTHR21192">
    <property type="entry name" value="NUCLEAR PROTEIN E3-3"/>
    <property type="match status" value="1"/>
</dbReference>
<dbReference type="SUPFAM" id="SSF64076">
    <property type="entry name" value="MTH938-like"/>
    <property type="match status" value="1"/>
</dbReference>
<organism evidence="1 2">
    <name type="scientific">Vandammella animalimorsus</name>
    <dbReference type="NCBI Taxonomy" id="2029117"/>
    <lineage>
        <taxon>Bacteria</taxon>
        <taxon>Pseudomonadati</taxon>
        <taxon>Pseudomonadota</taxon>
        <taxon>Betaproteobacteria</taxon>
        <taxon>Burkholderiales</taxon>
        <taxon>Comamonadaceae</taxon>
        <taxon>Vandammella</taxon>
    </lineage>
</organism>
<sequence length="132" mass="14493">MKLHADLPLASSIIAYGDGWLQLPQERLEHSLLLSGEGWHQPWDCPRFDALQQAHLQALADAARQHQAQVVLLGSGACTRFPATAWLRPFITQQLGLEVMDTAAACRTFNILVGEGRRVLAGLILERGAESI</sequence>
<dbReference type="EMBL" id="NSJF01000001">
    <property type="protein sequence ID" value="PAT36328.1"/>
    <property type="molecule type" value="Genomic_DNA"/>
</dbReference>
<evidence type="ECO:0000313" key="2">
    <source>
        <dbReference type="Proteomes" id="UP000217999"/>
    </source>
</evidence>
<comment type="caution">
    <text evidence="1">The sequence shown here is derived from an EMBL/GenBank/DDBJ whole genome shotgun (WGS) entry which is preliminary data.</text>
</comment>
<evidence type="ECO:0008006" key="3">
    <source>
        <dbReference type="Google" id="ProtNLM"/>
    </source>
</evidence>
<dbReference type="RefSeq" id="WP_095549116.1">
    <property type="nucleotide sequence ID" value="NZ_NSJF01000001.1"/>
</dbReference>
<gene>
    <name evidence="1" type="ORF">CK620_02330</name>
</gene>
<proteinExistence type="predicted"/>
<dbReference type="InterPro" id="IPR007523">
    <property type="entry name" value="NDUFAF3/AAMDC"/>
</dbReference>
<dbReference type="AlphaFoldDB" id="A0A2A2AF22"/>
<reference evidence="1 2" key="1">
    <citation type="submission" date="2017-08" db="EMBL/GenBank/DDBJ databases">
        <title>WGS of Clinical strains of the CDC Group NO-1 linked to zoonotic infections in humans.</title>
        <authorList>
            <person name="Bernier A.-M."/>
            <person name="Bernard K."/>
        </authorList>
    </citation>
    <scope>NUCLEOTIDE SEQUENCE [LARGE SCALE GENOMIC DNA]</scope>
    <source>
        <strain evidence="1 2">NML03-0146</strain>
    </source>
</reference>
<dbReference type="Pfam" id="PF04430">
    <property type="entry name" value="DUF498"/>
    <property type="match status" value="1"/>
</dbReference>
<evidence type="ECO:0000313" key="1">
    <source>
        <dbReference type="EMBL" id="PAT36328.1"/>
    </source>
</evidence>
<dbReference type="PANTHER" id="PTHR21192:SF2">
    <property type="entry name" value="NADH DEHYDROGENASE [UBIQUINONE] 1 ALPHA SUBCOMPLEX ASSEMBLY FACTOR 3"/>
    <property type="match status" value="1"/>
</dbReference>
<dbReference type="Gene3D" id="3.40.1230.10">
    <property type="entry name" value="MTH938-like"/>
    <property type="match status" value="1"/>
</dbReference>
<dbReference type="InterPro" id="IPR036748">
    <property type="entry name" value="MTH938-like_sf"/>
</dbReference>
<name>A0A2A2AF22_9BURK</name>